<evidence type="ECO:0000256" key="8">
    <source>
        <dbReference type="PROSITE-ProRule" id="PRU00169"/>
    </source>
</evidence>
<evidence type="ECO:0000256" key="1">
    <source>
        <dbReference type="ARBA" id="ARBA00018672"/>
    </source>
</evidence>
<sequence length="229" mass="26777">MNTQMVLIIDDEEEIRDLLIKYLEREGIVGIPCSNGAEALKIMQNTNVNLILLDIMMEDMDGFEVLRHIRNMDTEIPVIYLSAREEEYDKVLGLGLGADDYVTKPFSPGELMARVKAHLRRQVSRKKQAQRILQHKELKMDINSYLVTIGNKRVELVGKELLLLKFFMENPNRVFTKSQIYHQVWDEMFEDDNTVMVYISRLREKIEENPRAPKWIQTIRGIGYRFGGE</sequence>
<dbReference type="InterPro" id="IPR001867">
    <property type="entry name" value="OmpR/PhoB-type_DNA-bd"/>
</dbReference>
<dbReference type="RefSeq" id="WP_115483414.1">
    <property type="nucleotide sequence ID" value="NZ_QRCT01000050.1"/>
</dbReference>
<dbReference type="GO" id="GO:0000156">
    <property type="term" value="F:phosphorelay response regulator activity"/>
    <property type="evidence" value="ECO:0007669"/>
    <property type="project" value="TreeGrafter"/>
</dbReference>
<keyword evidence="13" id="KW-1185">Reference proteome</keyword>
<dbReference type="EMBL" id="QRCT01000050">
    <property type="protein sequence ID" value="RDU22233.1"/>
    <property type="molecule type" value="Genomic_DNA"/>
</dbReference>
<dbReference type="PROSITE" id="PS51755">
    <property type="entry name" value="OMPR_PHOB"/>
    <property type="match status" value="1"/>
</dbReference>
<dbReference type="Proteomes" id="UP000255036">
    <property type="component" value="Unassembled WGS sequence"/>
</dbReference>
<dbReference type="SMART" id="SM00448">
    <property type="entry name" value="REC"/>
    <property type="match status" value="1"/>
</dbReference>
<evidence type="ECO:0000256" key="5">
    <source>
        <dbReference type="ARBA" id="ARBA00023125"/>
    </source>
</evidence>
<organism evidence="12 13">
    <name type="scientific">Anaerosacchariphilus polymeriproducens</name>
    <dbReference type="NCBI Taxonomy" id="1812858"/>
    <lineage>
        <taxon>Bacteria</taxon>
        <taxon>Bacillati</taxon>
        <taxon>Bacillota</taxon>
        <taxon>Clostridia</taxon>
        <taxon>Lachnospirales</taxon>
        <taxon>Lachnospiraceae</taxon>
        <taxon>Anaerosacchariphilus</taxon>
    </lineage>
</organism>
<accession>A0A371ARN0</accession>
<dbReference type="GO" id="GO:0005829">
    <property type="term" value="C:cytosol"/>
    <property type="evidence" value="ECO:0007669"/>
    <property type="project" value="TreeGrafter"/>
</dbReference>
<dbReference type="PANTHER" id="PTHR48111">
    <property type="entry name" value="REGULATOR OF RPOS"/>
    <property type="match status" value="1"/>
</dbReference>
<evidence type="ECO:0000313" key="12">
    <source>
        <dbReference type="EMBL" id="RDU22233.1"/>
    </source>
</evidence>
<dbReference type="Gene3D" id="3.40.50.2300">
    <property type="match status" value="1"/>
</dbReference>
<comment type="function">
    <text evidence="7">May play the central regulatory role in sporulation. It may be an element of the effector pathway responsible for the activation of sporulation genes in response to nutritional stress. Spo0A may act in concert with spo0H (a sigma factor) to control the expression of some genes that are critical to the sporulation process.</text>
</comment>
<proteinExistence type="predicted"/>
<evidence type="ECO:0000259" key="10">
    <source>
        <dbReference type="PROSITE" id="PS50110"/>
    </source>
</evidence>
<keyword evidence="5 9" id="KW-0238">DNA-binding</keyword>
<evidence type="ECO:0000259" key="11">
    <source>
        <dbReference type="PROSITE" id="PS51755"/>
    </source>
</evidence>
<evidence type="ECO:0000256" key="4">
    <source>
        <dbReference type="ARBA" id="ARBA00023015"/>
    </source>
</evidence>
<feature type="modified residue" description="4-aspartylphosphate" evidence="8">
    <location>
        <position position="54"/>
    </location>
</feature>
<dbReference type="GO" id="GO:0032993">
    <property type="term" value="C:protein-DNA complex"/>
    <property type="evidence" value="ECO:0007669"/>
    <property type="project" value="TreeGrafter"/>
</dbReference>
<dbReference type="SMART" id="SM00862">
    <property type="entry name" value="Trans_reg_C"/>
    <property type="match status" value="1"/>
</dbReference>
<evidence type="ECO:0000256" key="7">
    <source>
        <dbReference type="ARBA" id="ARBA00024867"/>
    </source>
</evidence>
<dbReference type="Pfam" id="PF00072">
    <property type="entry name" value="Response_reg"/>
    <property type="match status" value="1"/>
</dbReference>
<reference evidence="12 13" key="1">
    <citation type="submission" date="2018-07" db="EMBL/GenBank/DDBJ databases">
        <title>Anaerosacharophilus polymeroproducens gen. nov. sp. nov., an anaerobic bacterium isolated from salt field.</title>
        <authorList>
            <person name="Kim W."/>
            <person name="Yang S.-H."/>
            <person name="Oh J."/>
            <person name="Lee J.-H."/>
            <person name="Kwon K.K."/>
        </authorList>
    </citation>
    <scope>NUCLEOTIDE SEQUENCE [LARGE SCALE GENOMIC DNA]</scope>
    <source>
        <strain evidence="12 13">MCWD5</strain>
    </source>
</reference>
<name>A0A371ARN0_9FIRM</name>
<dbReference type="Pfam" id="PF00486">
    <property type="entry name" value="Trans_reg_C"/>
    <property type="match status" value="1"/>
</dbReference>
<dbReference type="InterPro" id="IPR011006">
    <property type="entry name" value="CheY-like_superfamily"/>
</dbReference>
<keyword evidence="4" id="KW-0805">Transcription regulation</keyword>
<dbReference type="InterPro" id="IPR001789">
    <property type="entry name" value="Sig_transdc_resp-reg_receiver"/>
</dbReference>
<dbReference type="PROSITE" id="PS50110">
    <property type="entry name" value="RESPONSE_REGULATORY"/>
    <property type="match status" value="1"/>
</dbReference>
<feature type="domain" description="OmpR/PhoB-type" evidence="11">
    <location>
        <begin position="130"/>
        <end position="228"/>
    </location>
</feature>
<evidence type="ECO:0000313" key="13">
    <source>
        <dbReference type="Proteomes" id="UP000255036"/>
    </source>
</evidence>
<dbReference type="Gene3D" id="1.10.10.10">
    <property type="entry name" value="Winged helix-like DNA-binding domain superfamily/Winged helix DNA-binding domain"/>
    <property type="match status" value="1"/>
</dbReference>
<dbReference type="SUPFAM" id="SSF52172">
    <property type="entry name" value="CheY-like"/>
    <property type="match status" value="1"/>
</dbReference>
<dbReference type="AlphaFoldDB" id="A0A371ARN0"/>
<evidence type="ECO:0000256" key="3">
    <source>
        <dbReference type="ARBA" id="ARBA00023012"/>
    </source>
</evidence>
<dbReference type="PANTHER" id="PTHR48111:SF40">
    <property type="entry name" value="PHOSPHATE REGULON TRANSCRIPTIONAL REGULATORY PROTEIN PHOB"/>
    <property type="match status" value="1"/>
</dbReference>
<dbReference type="GO" id="GO:0000976">
    <property type="term" value="F:transcription cis-regulatory region binding"/>
    <property type="evidence" value="ECO:0007669"/>
    <property type="project" value="TreeGrafter"/>
</dbReference>
<keyword evidence="2 8" id="KW-0597">Phosphoprotein</keyword>
<evidence type="ECO:0000256" key="2">
    <source>
        <dbReference type="ARBA" id="ARBA00022553"/>
    </source>
</evidence>
<dbReference type="GO" id="GO:0006355">
    <property type="term" value="P:regulation of DNA-templated transcription"/>
    <property type="evidence" value="ECO:0007669"/>
    <property type="project" value="InterPro"/>
</dbReference>
<dbReference type="InterPro" id="IPR036388">
    <property type="entry name" value="WH-like_DNA-bd_sf"/>
</dbReference>
<gene>
    <name evidence="12" type="ORF">DWV06_17065</name>
</gene>
<evidence type="ECO:0000256" key="6">
    <source>
        <dbReference type="ARBA" id="ARBA00023163"/>
    </source>
</evidence>
<protein>
    <recommendedName>
        <fullName evidence="1">Stage 0 sporulation protein A homolog</fullName>
    </recommendedName>
</protein>
<feature type="DNA-binding region" description="OmpR/PhoB-type" evidence="9">
    <location>
        <begin position="130"/>
        <end position="228"/>
    </location>
</feature>
<keyword evidence="3" id="KW-0902">Two-component regulatory system</keyword>
<dbReference type="FunFam" id="1.10.10.10:FF:000018">
    <property type="entry name" value="DNA-binding response regulator ResD"/>
    <property type="match status" value="1"/>
</dbReference>
<keyword evidence="6" id="KW-0804">Transcription</keyword>
<evidence type="ECO:0000256" key="9">
    <source>
        <dbReference type="PROSITE-ProRule" id="PRU01091"/>
    </source>
</evidence>
<comment type="caution">
    <text evidence="12">The sequence shown here is derived from an EMBL/GenBank/DDBJ whole genome shotgun (WGS) entry which is preliminary data.</text>
</comment>
<feature type="domain" description="Response regulatory" evidence="10">
    <location>
        <begin position="5"/>
        <end position="119"/>
    </location>
</feature>
<dbReference type="Gene3D" id="6.10.250.690">
    <property type="match status" value="1"/>
</dbReference>
<dbReference type="InterPro" id="IPR039420">
    <property type="entry name" value="WalR-like"/>
</dbReference>
<dbReference type="OrthoDB" id="9790442at2"/>
<dbReference type="CDD" id="cd00383">
    <property type="entry name" value="trans_reg_C"/>
    <property type="match status" value="1"/>
</dbReference>